<protein>
    <submittedName>
        <fullName evidence="2">MBL fold metallo-hydrolase</fullName>
    </submittedName>
</protein>
<dbReference type="GO" id="GO:0016787">
    <property type="term" value="F:hydrolase activity"/>
    <property type="evidence" value="ECO:0007669"/>
    <property type="project" value="UniProtKB-KW"/>
</dbReference>
<feature type="domain" description="Metallo-beta-lactamase" evidence="1">
    <location>
        <begin position="7"/>
        <end position="170"/>
    </location>
</feature>
<dbReference type="InterPro" id="IPR036866">
    <property type="entry name" value="RibonucZ/Hydroxyglut_hydro"/>
</dbReference>
<proteinExistence type="predicted"/>
<comment type="caution">
    <text evidence="2">The sequence shown here is derived from an EMBL/GenBank/DDBJ whole genome shotgun (WGS) entry which is preliminary data.</text>
</comment>
<evidence type="ECO:0000259" key="1">
    <source>
        <dbReference type="SMART" id="SM00849"/>
    </source>
</evidence>
<dbReference type="PANTHER" id="PTHR43546">
    <property type="entry name" value="UPF0173 METAL-DEPENDENT HYDROLASE MJ1163-RELATED"/>
    <property type="match status" value="1"/>
</dbReference>
<accession>A0A5C4U826</accession>
<dbReference type="SUPFAM" id="SSF56281">
    <property type="entry name" value="Metallo-hydrolase/oxidoreductase"/>
    <property type="match status" value="1"/>
</dbReference>
<dbReference type="AlphaFoldDB" id="A0A5C4U826"/>
<keyword evidence="2" id="KW-0378">Hydrolase</keyword>
<dbReference type="EMBL" id="VDHJ01000001">
    <property type="protein sequence ID" value="TNM00521.1"/>
    <property type="molecule type" value="Genomic_DNA"/>
</dbReference>
<dbReference type="Gene3D" id="3.60.15.10">
    <property type="entry name" value="Ribonuclease Z/Hydroxyacylglutathione hydrolase-like"/>
    <property type="match status" value="1"/>
</dbReference>
<gene>
    <name evidence="2" type="ORF">FHE74_00830</name>
</gene>
<dbReference type="PANTHER" id="PTHR43546:SF3">
    <property type="entry name" value="UPF0173 METAL-DEPENDENT HYDROLASE MJ1163"/>
    <property type="match status" value="1"/>
</dbReference>
<sequence>MKLTRRFHSCIEISQGTDTIVIDPGSFGPPENLSSVDAVLITHTHPDHIDADALAKACEDNPELQVYGPTDLSELTSVPFTTVSDGMTFAVGSISVRVVEHPHATVTSSKALPPNFGFIFDERIFHPGDAFPALPGMELTCVPVSAPWLRMTDVEDFLQANLPRTFVGVHDGIDNGNGRKLRRGLLQALADEYGVAYLPLEPDQAVEV</sequence>
<dbReference type="SMART" id="SM00849">
    <property type="entry name" value="Lactamase_B"/>
    <property type="match status" value="1"/>
</dbReference>
<dbReference type="InterPro" id="IPR001279">
    <property type="entry name" value="Metallo-B-lactamas"/>
</dbReference>
<dbReference type="InterPro" id="IPR050114">
    <property type="entry name" value="UPF0173_UPF0282_UlaG_hydrolase"/>
</dbReference>
<evidence type="ECO:0000313" key="3">
    <source>
        <dbReference type="Proteomes" id="UP000312032"/>
    </source>
</evidence>
<name>A0A5C4U826_9CORY</name>
<dbReference type="OrthoDB" id="3190691at2"/>
<dbReference type="Proteomes" id="UP000312032">
    <property type="component" value="Unassembled WGS sequence"/>
</dbReference>
<evidence type="ECO:0000313" key="2">
    <source>
        <dbReference type="EMBL" id="TNM00521.1"/>
    </source>
</evidence>
<organism evidence="2 3">
    <name type="scientific">Corynebacterium tapiri</name>
    <dbReference type="NCBI Taxonomy" id="1448266"/>
    <lineage>
        <taxon>Bacteria</taxon>
        <taxon>Bacillati</taxon>
        <taxon>Actinomycetota</taxon>
        <taxon>Actinomycetes</taxon>
        <taxon>Mycobacteriales</taxon>
        <taxon>Corynebacteriaceae</taxon>
        <taxon>Corynebacterium</taxon>
    </lineage>
</organism>
<keyword evidence="3" id="KW-1185">Reference proteome</keyword>
<reference evidence="2 3" key="1">
    <citation type="submission" date="2019-06" db="EMBL/GenBank/DDBJ databases">
        <authorList>
            <person name="Li J."/>
        </authorList>
    </citation>
    <scope>NUCLEOTIDE SEQUENCE [LARGE SCALE GENOMIC DNA]</scope>
    <source>
        <strain evidence="2 3">LMG 28165</strain>
    </source>
</reference>
<dbReference type="RefSeq" id="WP_139464519.1">
    <property type="nucleotide sequence ID" value="NZ_VDHJ01000001.1"/>
</dbReference>
<dbReference type="Pfam" id="PF13483">
    <property type="entry name" value="Lactamase_B_3"/>
    <property type="match status" value="1"/>
</dbReference>